<protein>
    <recommendedName>
        <fullName evidence="3">DUF7159 domain-containing protein</fullName>
    </recommendedName>
</protein>
<proteinExistence type="predicted"/>
<feature type="transmembrane region" description="Helical" evidence="2">
    <location>
        <begin position="249"/>
        <end position="273"/>
    </location>
</feature>
<evidence type="ECO:0000256" key="1">
    <source>
        <dbReference type="SAM" id="MobiDB-lite"/>
    </source>
</evidence>
<comment type="caution">
    <text evidence="4">The sequence shown here is derived from an EMBL/GenBank/DDBJ whole genome shotgun (WGS) entry which is preliminary data.</text>
</comment>
<feature type="region of interest" description="Disordered" evidence="1">
    <location>
        <begin position="542"/>
        <end position="562"/>
    </location>
</feature>
<evidence type="ECO:0000259" key="3">
    <source>
        <dbReference type="Pfam" id="PF23717"/>
    </source>
</evidence>
<dbReference type="STRING" id="1768.B1T50_17325"/>
<dbReference type="EMBL" id="MVBN01000007">
    <property type="protein sequence ID" value="OOK69931.1"/>
    <property type="molecule type" value="Genomic_DNA"/>
</dbReference>
<organism evidence="4 5">
    <name type="scientific">Mycobacterium kansasii</name>
    <dbReference type="NCBI Taxonomy" id="1768"/>
    <lineage>
        <taxon>Bacteria</taxon>
        <taxon>Bacillati</taxon>
        <taxon>Actinomycetota</taxon>
        <taxon>Actinomycetes</taxon>
        <taxon>Mycobacteriales</taxon>
        <taxon>Mycobacteriaceae</taxon>
        <taxon>Mycobacterium</taxon>
    </lineage>
</organism>
<name>A0A1V3WUB9_MYCKA</name>
<keyword evidence="2" id="KW-0812">Transmembrane</keyword>
<feature type="region of interest" description="Disordered" evidence="1">
    <location>
        <begin position="389"/>
        <end position="478"/>
    </location>
</feature>
<evidence type="ECO:0000313" key="5">
    <source>
        <dbReference type="Proteomes" id="UP000188532"/>
    </source>
</evidence>
<feature type="domain" description="DUF7159" evidence="3">
    <location>
        <begin position="1"/>
        <end position="216"/>
    </location>
</feature>
<accession>A0A1V3WUB9</accession>
<feature type="compositionally biased region" description="Polar residues" evidence="1">
    <location>
        <begin position="545"/>
        <end position="555"/>
    </location>
</feature>
<gene>
    <name evidence="4" type="ORF">BZL29_6192</name>
</gene>
<dbReference type="PRINTS" id="PR01217">
    <property type="entry name" value="PRICHEXTENSN"/>
</dbReference>
<dbReference type="InterPro" id="IPR055583">
    <property type="entry name" value="DUF7159"/>
</dbReference>
<feature type="compositionally biased region" description="Pro residues" evidence="1">
    <location>
        <begin position="432"/>
        <end position="445"/>
    </location>
</feature>
<keyword evidence="2" id="KW-1133">Transmembrane helix</keyword>
<evidence type="ECO:0000313" key="4">
    <source>
        <dbReference type="EMBL" id="OOK69931.1"/>
    </source>
</evidence>
<dbReference type="Pfam" id="PF23717">
    <property type="entry name" value="DUF7159"/>
    <property type="match status" value="1"/>
</dbReference>
<dbReference type="Proteomes" id="UP000188532">
    <property type="component" value="Unassembled WGS sequence"/>
</dbReference>
<sequence>MALVEGQDGDGLIVEEDTFPVGPDPSTTSAPDQVIAAILGTREGAVEAGLRLSSVGVTCPDDTSAAALRDVLAAHKLENVMLVSAFLAAAALGQAVGGAVGYERTAVLFIEPDTATLAVVDTADGSVSEVRRQLLSQDDNMAAAEVVDMVAGVESMPSRPDGVYVVGTGVDIALIKPALEAATSLTVSVPEEDEMALARGAALAAGNAPLFASSTAALAYAHDLPDPDLRRDEFVAGSVPDDSAGRRSALLIGSAVAVIAIAAVVALEVALAINIRPTVALLPKPSENHLVTPTDPAPAPTQVAAAPQPKIDLPRPAEAPRAASPQLPAPLPAASVAEAPVLPALPAPVLPAPKVPVRQIAPAPDPAVVVPPLLPFLVPPVLATGPETLLRPPVPQAPAQLPRPQPQAPAPRVEVPASPPRIVSPVPRKPVRQPPPVLAPSPNPGHSPGGGAGVPGRRGPGGGPGGKGPIGGKGPLGGKGPVGAAAPLEAAATVVVATAASAVGTDPWEAAATVVVTAASAVGTDPDSKLRIGERGPLARCDSESWLSQQTNSESDCGPRVR</sequence>
<feature type="compositionally biased region" description="Gly residues" evidence="1">
    <location>
        <begin position="447"/>
        <end position="478"/>
    </location>
</feature>
<feature type="compositionally biased region" description="Pro residues" evidence="1">
    <location>
        <begin position="392"/>
        <end position="409"/>
    </location>
</feature>
<keyword evidence="2" id="KW-0472">Membrane</keyword>
<evidence type="ECO:0000256" key="2">
    <source>
        <dbReference type="SAM" id="Phobius"/>
    </source>
</evidence>
<reference evidence="4 5" key="1">
    <citation type="submission" date="2017-02" db="EMBL/GenBank/DDBJ databases">
        <title>Complete genome sequences of Mycobacterium kansasii strains isolated from rhesus macaques.</title>
        <authorList>
            <person name="Panda A."/>
            <person name="Nagaraj S."/>
            <person name="Zhao X."/>
            <person name="Tettelin H."/>
            <person name="Detolla L.J."/>
        </authorList>
    </citation>
    <scope>NUCLEOTIDE SEQUENCE [LARGE SCALE GENOMIC DNA]</scope>
    <source>
        <strain evidence="4 5">11-3469</strain>
    </source>
</reference>
<dbReference type="AlphaFoldDB" id="A0A1V3WUB9"/>